<gene>
    <name evidence="2" type="ORF">CDAR_89731</name>
</gene>
<proteinExistence type="predicted"/>
<name>A0AAV4RRL7_9ARAC</name>
<organism evidence="2 3">
    <name type="scientific">Caerostris darwini</name>
    <dbReference type="NCBI Taxonomy" id="1538125"/>
    <lineage>
        <taxon>Eukaryota</taxon>
        <taxon>Metazoa</taxon>
        <taxon>Ecdysozoa</taxon>
        <taxon>Arthropoda</taxon>
        <taxon>Chelicerata</taxon>
        <taxon>Arachnida</taxon>
        <taxon>Araneae</taxon>
        <taxon>Araneomorphae</taxon>
        <taxon>Entelegynae</taxon>
        <taxon>Araneoidea</taxon>
        <taxon>Araneidae</taxon>
        <taxon>Caerostris</taxon>
    </lineage>
</organism>
<dbReference type="Proteomes" id="UP001054837">
    <property type="component" value="Unassembled WGS sequence"/>
</dbReference>
<dbReference type="EMBL" id="BPLQ01006501">
    <property type="protein sequence ID" value="GIY22940.1"/>
    <property type="molecule type" value="Genomic_DNA"/>
</dbReference>
<accession>A0AAV4RRL7</accession>
<evidence type="ECO:0000313" key="3">
    <source>
        <dbReference type="Proteomes" id="UP001054837"/>
    </source>
</evidence>
<sequence length="185" mass="21555">MSCRVRKYFPTRQRPSGKIRNCWCKRVKIDSEYLSLPLQDGEFRYYLPCIDPLLPQDYLNIWEPPIPRSSILWDIASKDAKSTPSHYQETSDLAESSPKQRPHPSGPSVRFRQTQRRVPLIADCLTVDEVFRGREDLTIKSWKREAGSSGMQLEEALKDNCLKRRLEMGILNLKYLGRPLELTML</sequence>
<dbReference type="AlphaFoldDB" id="A0AAV4RRL7"/>
<evidence type="ECO:0000313" key="2">
    <source>
        <dbReference type="EMBL" id="GIY22940.1"/>
    </source>
</evidence>
<comment type="caution">
    <text evidence="2">The sequence shown here is derived from an EMBL/GenBank/DDBJ whole genome shotgun (WGS) entry which is preliminary data.</text>
</comment>
<feature type="compositionally biased region" description="Polar residues" evidence="1">
    <location>
        <begin position="82"/>
        <end position="99"/>
    </location>
</feature>
<evidence type="ECO:0000256" key="1">
    <source>
        <dbReference type="SAM" id="MobiDB-lite"/>
    </source>
</evidence>
<feature type="region of interest" description="Disordered" evidence="1">
    <location>
        <begin position="82"/>
        <end position="112"/>
    </location>
</feature>
<reference evidence="2 3" key="1">
    <citation type="submission" date="2021-06" db="EMBL/GenBank/DDBJ databases">
        <title>Caerostris darwini draft genome.</title>
        <authorList>
            <person name="Kono N."/>
            <person name="Arakawa K."/>
        </authorList>
    </citation>
    <scope>NUCLEOTIDE SEQUENCE [LARGE SCALE GENOMIC DNA]</scope>
</reference>
<protein>
    <submittedName>
        <fullName evidence="2">Uncharacterized protein</fullName>
    </submittedName>
</protein>
<keyword evidence="3" id="KW-1185">Reference proteome</keyword>